<accession>A0A9C7F6T0</accession>
<proteinExistence type="predicted"/>
<sequence>MSRSEYIHCSKSSAEILNEFQRSILAAAEKKWDSIHDLCMPSTVRFVEKISKWVSDGGIEMELNDVLRASYLSYTEVDKEDKPLFLLCVNIATVMPDEMATDFMEAATRKYCRAHTIGKKDVLNHMNNFAVIFHRFGPSVIFLVYWKLLHEKIEVTEKVNSYLTHVYHGDISQICHNVNIYETSKTNYDLLESAVRLMDVGAFSESSSLHVASTILTRMLRGCGPVTGPCLLAATSNTNFDEINMAVLSGRIDMNSPSTFLDTSERPFLAYLGHLKDANFMTVITSWLPLIKYDVVTGTAKALADKMLYDGSLVLDPVIRSMSLNYNDYWTPRKWSILMRKADKNTSFNSNVALASIYFGDPDILQNILESTKYTPQELKNMATYAADKPWALSVLTRRYSWLARVPVTPCGLPILHYAISHSFPNSNRLLQVNAIRNNLDVMDSDGKTPLMACCEGLGNFRYFQDLLKAGSRVNIMTSNDETIFHFLSTNRNGRKYLNHLLSFRVFRRMIEKPDVEVRRQPDNMTALQLALSKNNYGVATSLMLRLDASASSLYGKFSSISTAEMMLLNLNTEALKLIRECAGIVPSLIRILYEHLEGGLDLPGSRFRMWPAFMEPRRVLNSHYKFPSHEALSVKLILTYMKQFGLCEFAANSTLAEAIDSGIDARDLKCAICLECMDDHLRTSCSHRFHPKCLSTWLAKNDTCPMCRSKDIETSSFTLQDGPDAPRLNERPISQPLRLPPPYDVRHNNSVVEICQDALGVTHIVYVEYNIGGKWTCECKV</sequence>
<dbReference type="SUPFAM" id="SSF57850">
    <property type="entry name" value="RING/U-box"/>
    <property type="match status" value="1"/>
</dbReference>
<keyword evidence="2 4" id="KW-0863">Zinc-finger</keyword>
<organism evidence="6">
    <name type="scientific">Melicertus latisulcatus pemonivirus</name>
    <dbReference type="NCBI Taxonomy" id="2984278"/>
    <lineage>
        <taxon>Viruses</taxon>
        <taxon>Viruses incertae sedis</taxon>
        <taxon>Naldaviricetes</taxon>
        <taxon>Nimaviridae</taxon>
    </lineage>
</organism>
<name>A0A9C7F6T0_9VIRU</name>
<keyword evidence="3" id="KW-0862">Zinc</keyword>
<keyword evidence="1" id="KW-0479">Metal-binding</keyword>
<dbReference type="PANTHER" id="PTHR45969:SF69">
    <property type="entry name" value="FINGER DOMAIN PROTEIN, PUTATIVE (AFU_ORTHOLOGUE AFUA_3G12190)-RELATED"/>
    <property type="match status" value="1"/>
</dbReference>
<dbReference type="Gene3D" id="1.25.40.20">
    <property type="entry name" value="Ankyrin repeat-containing domain"/>
    <property type="match status" value="1"/>
</dbReference>
<dbReference type="PANTHER" id="PTHR45969">
    <property type="entry name" value="RING ZINC FINGER PROTEIN-RELATED"/>
    <property type="match status" value="1"/>
</dbReference>
<feature type="domain" description="RING-type" evidence="5">
    <location>
        <begin position="671"/>
        <end position="709"/>
    </location>
</feature>
<dbReference type="Gene3D" id="3.30.40.10">
    <property type="entry name" value="Zinc/RING finger domain, C3HC4 (zinc finger)"/>
    <property type="match status" value="1"/>
</dbReference>
<dbReference type="EMBL" id="LC738875">
    <property type="protein sequence ID" value="BDT62426.1"/>
    <property type="molecule type" value="Genomic_DNA"/>
</dbReference>
<evidence type="ECO:0000313" key="6">
    <source>
        <dbReference type="EMBL" id="BDT62426.1"/>
    </source>
</evidence>
<dbReference type="Pfam" id="PF13639">
    <property type="entry name" value="zf-RING_2"/>
    <property type="match status" value="1"/>
</dbReference>
<evidence type="ECO:0000259" key="5">
    <source>
        <dbReference type="PROSITE" id="PS50089"/>
    </source>
</evidence>
<dbReference type="PROSITE" id="PS50089">
    <property type="entry name" value="ZF_RING_2"/>
    <property type="match status" value="1"/>
</dbReference>
<dbReference type="GO" id="GO:0008270">
    <property type="term" value="F:zinc ion binding"/>
    <property type="evidence" value="ECO:0007669"/>
    <property type="project" value="UniProtKB-KW"/>
</dbReference>
<dbReference type="InterPro" id="IPR001841">
    <property type="entry name" value="Znf_RING"/>
</dbReference>
<dbReference type="GO" id="GO:0016567">
    <property type="term" value="P:protein ubiquitination"/>
    <property type="evidence" value="ECO:0007669"/>
    <property type="project" value="TreeGrafter"/>
</dbReference>
<evidence type="ECO:0000256" key="4">
    <source>
        <dbReference type="PROSITE-ProRule" id="PRU00175"/>
    </source>
</evidence>
<dbReference type="SUPFAM" id="SSF48403">
    <property type="entry name" value="Ankyrin repeat"/>
    <property type="match status" value="1"/>
</dbReference>
<evidence type="ECO:0000256" key="1">
    <source>
        <dbReference type="ARBA" id="ARBA00022723"/>
    </source>
</evidence>
<protein>
    <submittedName>
        <fullName evidence="6">Wsv199-like protein</fullName>
    </submittedName>
</protein>
<dbReference type="SMART" id="SM00184">
    <property type="entry name" value="RING"/>
    <property type="match status" value="1"/>
</dbReference>
<dbReference type="InterPro" id="IPR013083">
    <property type="entry name" value="Znf_RING/FYVE/PHD"/>
</dbReference>
<dbReference type="InterPro" id="IPR036770">
    <property type="entry name" value="Ankyrin_rpt-contain_sf"/>
</dbReference>
<dbReference type="GO" id="GO:0061630">
    <property type="term" value="F:ubiquitin protein ligase activity"/>
    <property type="evidence" value="ECO:0007669"/>
    <property type="project" value="TreeGrafter"/>
</dbReference>
<evidence type="ECO:0000256" key="3">
    <source>
        <dbReference type="ARBA" id="ARBA00022833"/>
    </source>
</evidence>
<evidence type="ECO:0000256" key="2">
    <source>
        <dbReference type="ARBA" id="ARBA00022771"/>
    </source>
</evidence>
<reference evidence="6" key="1">
    <citation type="submission" date="2022-10" db="EMBL/GenBank/DDBJ databases">
        <title>Genome sequences of endogenous nimaviruses in decapod crustaceans.</title>
        <authorList>
            <person name="Kawato S."/>
            <person name="Nozaki R."/>
            <person name="Kondo H."/>
            <person name="Hirono I."/>
        </authorList>
    </citation>
    <scope>NUCLEOTIDE SEQUENCE</scope>
    <source>
        <strain evidence="6">Okinawa2016</strain>
    </source>
</reference>